<evidence type="ECO:0000313" key="1">
    <source>
        <dbReference type="EMBL" id="BCX31535.1"/>
    </source>
</evidence>
<name>A0ABN6GL00_LATCU</name>
<dbReference type="InterPro" id="IPR026466">
    <property type="entry name" value="Fim_isopep_form_D2_dom"/>
</dbReference>
<dbReference type="RefSeq" id="WP_089535204.1">
    <property type="nucleotide sequence ID" value="NZ_AP024686.1"/>
</dbReference>
<dbReference type="NCBIfam" id="TIGR04226">
    <property type="entry name" value="RrgB_K2N_iso_D2"/>
    <property type="match status" value="1"/>
</dbReference>
<keyword evidence="2" id="KW-1185">Reference proteome</keyword>
<protein>
    <recommendedName>
        <fullName evidence="3">Cell surface protein</fullName>
    </recommendedName>
</protein>
<proteinExistence type="predicted"/>
<keyword evidence="1" id="KW-0614">Plasmid</keyword>
<geneLocation type="plasmid" evidence="1 2">
    <name>WDN19_con2</name>
</geneLocation>
<accession>A0ABN6GL00</accession>
<evidence type="ECO:0000313" key="2">
    <source>
        <dbReference type="Proteomes" id="UP000825100"/>
    </source>
</evidence>
<reference evidence="1 2" key="1">
    <citation type="submission" date="2021-05" db="EMBL/GenBank/DDBJ databases">
        <title>Complete Genome Sequence of Latilactobacillus sp. Strain WDN19, a High D-Aspartate-producing Lactic Acid Bacterium Isolated from a Japanese Pickle.</title>
        <authorList>
            <person name="Kajitani K."/>
            <person name="Takahashi S."/>
        </authorList>
    </citation>
    <scope>NUCLEOTIDE SEQUENCE [LARGE SCALE GENOMIC DNA]</scope>
    <source>
        <strain evidence="1 2">WDN19</strain>
        <plasmid evidence="1 2">WDN19_con2</plasmid>
    </source>
</reference>
<gene>
    <name evidence="1" type="ORF">LTWDN19_21020</name>
</gene>
<evidence type="ECO:0008006" key="3">
    <source>
        <dbReference type="Google" id="ProtNLM"/>
    </source>
</evidence>
<dbReference type="Proteomes" id="UP000825100">
    <property type="component" value="Plasmid WDN19_con2"/>
</dbReference>
<dbReference type="Gene3D" id="2.60.40.740">
    <property type="match status" value="2"/>
</dbReference>
<organism evidence="1 2">
    <name type="scientific">Latilactobacillus curvatus</name>
    <name type="common">Lactobacillus curvatus</name>
    <dbReference type="NCBI Taxonomy" id="28038"/>
    <lineage>
        <taxon>Bacteria</taxon>
        <taxon>Bacillati</taxon>
        <taxon>Bacillota</taxon>
        <taxon>Bacilli</taxon>
        <taxon>Lactobacillales</taxon>
        <taxon>Lactobacillaceae</taxon>
        <taxon>Latilactobacillus</taxon>
    </lineage>
</organism>
<dbReference type="EMBL" id="AP024686">
    <property type="protein sequence ID" value="BCX31535.1"/>
    <property type="molecule type" value="Genomic_DNA"/>
</dbReference>
<sequence>MKNTHKLTKTAVVLGVLASSVLSIGGTVFAKSMVGKVSYNEAVRQHKVAFDEKGLTKKGNIAYGKPRKYKAPFTVGNDKKDLKKVEIEDNLEAPLKLDAVTIHTAEGTDVTDKWTVTKIGTDKGFKAVSKDPNATWGQSYYAEITVELRKDGTVDLGPYTGKDGSIQIPNDITLTVNDDKHKEPTPPIVVPPAPVKPVVVKKVIDKDGKLVDERNVEFNKSYKYSMTYTIASGRNLDKEGVKLVDDMEDEIKLGSVVVKDQSGKDITKDDKAGTLKTDDSKSMLTWTLKTPSDYAGKKITIEAEGTLRNRPSLKKFFDEKSNTTRVPNLTTEEVGKDNYKSNTVHVIPQVLKGTIDKWIVSDDQDNTK</sequence>